<evidence type="ECO:0000313" key="2">
    <source>
        <dbReference type="EMBL" id="KDN84314.1"/>
    </source>
</evidence>
<sequence>MNRTETVKEHDVQERAPEALFVREAMDRVTDGLAEPLGLTARAVRDGRRRRLRSRVAVGGAAACTAALAVTGIGALPGTGGGPGPVGVQAGNTTVPRVFPTVTFTPTASPAAPPAPLPEAERQRIDAFRQATARTLQDLLPPAVGDIRLVADDVSSYLAESPLGSHFVRFSVRPAPGAATERTCTPGPVDKLGTCRVVRLSDGTPVAVRVVPEGNGSVTLTMASFHVGGSDVSVSVSPDGRTNTSAPVTADQMAAFVGSPQVLDLVREADLHPVEEPQVSHNEGENR</sequence>
<keyword evidence="3" id="KW-1185">Reference proteome</keyword>
<dbReference type="Proteomes" id="UP000027178">
    <property type="component" value="Unassembled WGS sequence"/>
</dbReference>
<reference evidence="2 3" key="1">
    <citation type="submission" date="2014-05" db="EMBL/GenBank/DDBJ databases">
        <title>Draft Genome Sequence of Kitasatospora cheerisanensis KCTC 2395.</title>
        <authorList>
            <person name="Nam D.H."/>
        </authorList>
    </citation>
    <scope>NUCLEOTIDE SEQUENCE [LARGE SCALE GENOMIC DNA]</scope>
    <source>
        <strain evidence="2 3">KCTC 2395</strain>
    </source>
</reference>
<dbReference type="EMBL" id="JNBY01000093">
    <property type="protein sequence ID" value="KDN84314.1"/>
    <property type="molecule type" value="Genomic_DNA"/>
</dbReference>
<dbReference type="HOGENOM" id="CLU_929941_0_0_11"/>
<keyword evidence="1" id="KW-0472">Membrane</keyword>
<dbReference type="PATRIC" id="fig|1348663.4.peg.3957"/>
<comment type="caution">
    <text evidence="2">The sequence shown here is derived from an EMBL/GenBank/DDBJ whole genome shotgun (WGS) entry which is preliminary data.</text>
</comment>
<keyword evidence="1" id="KW-1133">Transmembrane helix</keyword>
<feature type="transmembrane region" description="Helical" evidence="1">
    <location>
        <begin position="56"/>
        <end position="76"/>
    </location>
</feature>
<organism evidence="2 3">
    <name type="scientific">Kitasatospora cheerisanensis KCTC 2395</name>
    <dbReference type="NCBI Taxonomy" id="1348663"/>
    <lineage>
        <taxon>Bacteria</taxon>
        <taxon>Bacillati</taxon>
        <taxon>Actinomycetota</taxon>
        <taxon>Actinomycetes</taxon>
        <taxon>Kitasatosporales</taxon>
        <taxon>Streptomycetaceae</taxon>
        <taxon>Kitasatospora</taxon>
    </lineage>
</organism>
<dbReference type="eggNOG" id="ENOG5031JZC">
    <property type="taxonomic scope" value="Bacteria"/>
</dbReference>
<accession>A0A066YWG6</accession>
<dbReference type="AlphaFoldDB" id="A0A066YWG6"/>
<evidence type="ECO:0000313" key="3">
    <source>
        <dbReference type="Proteomes" id="UP000027178"/>
    </source>
</evidence>
<keyword evidence="1" id="KW-0812">Transmembrane</keyword>
<evidence type="ECO:0000256" key="1">
    <source>
        <dbReference type="SAM" id="Phobius"/>
    </source>
</evidence>
<protein>
    <submittedName>
        <fullName evidence="2">Uncharacterized protein</fullName>
    </submittedName>
</protein>
<name>A0A066YWG6_9ACTN</name>
<gene>
    <name evidence="2" type="ORF">KCH_41050</name>
</gene>
<dbReference type="OrthoDB" id="3870542at2"/>
<proteinExistence type="predicted"/>
<dbReference type="RefSeq" id="WP_035864610.1">
    <property type="nucleotide sequence ID" value="NZ_KK853997.1"/>
</dbReference>